<reference evidence="2" key="2">
    <citation type="journal article" date="2024" name="Plant">
        <title>Genomic evolution and insights into agronomic trait innovations of Sesamum species.</title>
        <authorList>
            <person name="Miao H."/>
            <person name="Wang L."/>
            <person name="Qu L."/>
            <person name="Liu H."/>
            <person name="Sun Y."/>
            <person name="Le M."/>
            <person name="Wang Q."/>
            <person name="Wei S."/>
            <person name="Zheng Y."/>
            <person name="Lin W."/>
            <person name="Duan Y."/>
            <person name="Cao H."/>
            <person name="Xiong S."/>
            <person name="Wang X."/>
            <person name="Wei L."/>
            <person name="Li C."/>
            <person name="Ma Q."/>
            <person name="Ju M."/>
            <person name="Zhao R."/>
            <person name="Li G."/>
            <person name="Mu C."/>
            <person name="Tian Q."/>
            <person name="Mei H."/>
            <person name="Zhang T."/>
            <person name="Gao T."/>
            <person name="Zhang H."/>
        </authorList>
    </citation>
    <scope>NUCLEOTIDE SEQUENCE</scope>
    <source>
        <strain evidence="2">KEN1</strain>
    </source>
</reference>
<name>A0AAW2UT12_9LAMI</name>
<evidence type="ECO:0000259" key="1">
    <source>
        <dbReference type="Pfam" id="PF25597"/>
    </source>
</evidence>
<comment type="caution">
    <text evidence="2">The sequence shown here is derived from an EMBL/GenBank/DDBJ whole genome shotgun (WGS) entry which is preliminary data.</text>
</comment>
<sequence>MVPQTPYKTWHGNPAPYMYLRVWGSPTYIKKLVGDKLDSRSSVCRFIGYPKKTVGLYFYDPSEQKIFVSRSDVLLEVLEKGFPVDSRRDEVLLEESSEAPQQNNATSFELSVLTDSVPVLH</sequence>
<dbReference type="InterPro" id="IPR057670">
    <property type="entry name" value="SH3_retrovirus"/>
</dbReference>
<evidence type="ECO:0000313" key="2">
    <source>
        <dbReference type="EMBL" id="KAL0420520.1"/>
    </source>
</evidence>
<reference evidence="2" key="1">
    <citation type="submission" date="2020-06" db="EMBL/GenBank/DDBJ databases">
        <authorList>
            <person name="Li T."/>
            <person name="Hu X."/>
            <person name="Zhang T."/>
            <person name="Song X."/>
            <person name="Zhang H."/>
            <person name="Dai N."/>
            <person name="Sheng W."/>
            <person name="Hou X."/>
            <person name="Wei L."/>
        </authorList>
    </citation>
    <scope>NUCLEOTIDE SEQUENCE</scope>
    <source>
        <strain evidence="2">KEN1</strain>
        <tissue evidence="2">Leaf</tissue>
    </source>
</reference>
<dbReference type="Pfam" id="PF25597">
    <property type="entry name" value="SH3_retrovirus"/>
    <property type="match status" value="1"/>
</dbReference>
<protein>
    <recommendedName>
        <fullName evidence="1">Retroviral polymerase SH3-like domain-containing protein</fullName>
    </recommendedName>
</protein>
<gene>
    <name evidence="2" type="ORF">Slati_3074900</name>
</gene>
<proteinExistence type="predicted"/>
<feature type="domain" description="Retroviral polymerase SH3-like" evidence="1">
    <location>
        <begin position="30"/>
        <end position="75"/>
    </location>
</feature>
<dbReference type="EMBL" id="JACGWN010000011">
    <property type="protein sequence ID" value="KAL0420520.1"/>
    <property type="molecule type" value="Genomic_DNA"/>
</dbReference>
<organism evidence="2">
    <name type="scientific">Sesamum latifolium</name>
    <dbReference type="NCBI Taxonomy" id="2727402"/>
    <lineage>
        <taxon>Eukaryota</taxon>
        <taxon>Viridiplantae</taxon>
        <taxon>Streptophyta</taxon>
        <taxon>Embryophyta</taxon>
        <taxon>Tracheophyta</taxon>
        <taxon>Spermatophyta</taxon>
        <taxon>Magnoliopsida</taxon>
        <taxon>eudicotyledons</taxon>
        <taxon>Gunneridae</taxon>
        <taxon>Pentapetalae</taxon>
        <taxon>asterids</taxon>
        <taxon>lamiids</taxon>
        <taxon>Lamiales</taxon>
        <taxon>Pedaliaceae</taxon>
        <taxon>Sesamum</taxon>
    </lineage>
</organism>
<dbReference type="AlphaFoldDB" id="A0AAW2UT12"/>
<accession>A0AAW2UT12</accession>